<organism evidence="2 3">
    <name type="scientific">Porites evermanni</name>
    <dbReference type="NCBI Taxonomy" id="104178"/>
    <lineage>
        <taxon>Eukaryota</taxon>
        <taxon>Metazoa</taxon>
        <taxon>Cnidaria</taxon>
        <taxon>Anthozoa</taxon>
        <taxon>Hexacorallia</taxon>
        <taxon>Scleractinia</taxon>
        <taxon>Fungiina</taxon>
        <taxon>Poritidae</taxon>
        <taxon>Porites</taxon>
    </lineage>
</organism>
<proteinExistence type="predicted"/>
<dbReference type="EMBL" id="CALNXI010000017">
    <property type="protein sequence ID" value="CAH3014978.1"/>
    <property type="molecule type" value="Genomic_DNA"/>
</dbReference>
<dbReference type="Proteomes" id="UP001159427">
    <property type="component" value="Unassembled WGS sequence"/>
</dbReference>
<evidence type="ECO:0000313" key="3">
    <source>
        <dbReference type="Proteomes" id="UP001159427"/>
    </source>
</evidence>
<evidence type="ECO:0000313" key="2">
    <source>
        <dbReference type="EMBL" id="CAH3014978.1"/>
    </source>
</evidence>
<protein>
    <recommendedName>
        <fullName evidence="1">DOMON domain-containing protein</fullName>
    </recommendedName>
</protein>
<dbReference type="Gene3D" id="2.60.40.1190">
    <property type="match status" value="1"/>
</dbReference>
<dbReference type="PANTHER" id="PTHR10157:SF23">
    <property type="entry name" value="MOXD1 HOMOLOG 1"/>
    <property type="match status" value="1"/>
</dbReference>
<comment type="caution">
    <text evidence="2">The sequence shown here is derived from an EMBL/GenBank/DDBJ whole genome shotgun (WGS) entry which is preliminary data.</text>
</comment>
<dbReference type="PROSITE" id="PS50836">
    <property type="entry name" value="DOMON"/>
    <property type="match status" value="1"/>
</dbReference>
<dbReference type="SMART" id="SM00664">
    <property type="entry name" value="DoH"/>
    <property type="match status" value="1"/>
</dbReference>
<reference evidence="2 3" key="1">
    <citation type="submission" date="2022-05" db="EMBL/GenBank/DDBJ databases">
        <authorList>
            <consortium name="Genoscope - CEA"/>
            <person name="William W."/>
        </authorList>
    </citation>
    <scope>NUCLEOTIDE SEQUENCE [LARGE SCALE GENOMIC DNA]</scope>
</reference>
<dbReference type="InterPro" id="IPR005018">
    <property type="entry name" value="DOMON_domain"/>
</dbReference>
<name>A0ABN8LJ44_9CNID</name>
<accession>A0ABN8LJ44</accession>
<dbReference type="Pfam" id="PF03351">
    <property type="entry name" value="DOMON"/>
    <property type="match status" value="1"/>
</dbReference>
<dbReference type="InterPro" id="IPR000945">
    <property type="entry name" value="DBH-like"/>
</dbReference>
<sequence>MLTWIYSNNKLSFTLRCKTTGWCAVAFTTGDGRGMQDYDIALGGVASGDNYLNDYWSTSTTKPSKDSANNFVLTTASEADGYTTVQFERDPETSDTANDVQFKPGTEVTIAWAMHNSLDGDVDISKHTDRQVLPTKYILVPGAANMLESRVMLSAILAAIVVYLVS</sequence>
<feature type="domain" description="DOMON" evidence="1">
    <location>
        <begin position="1"/>
        <end position="115"/>
    </location>
</feature>
<dbReference type="PANTHER" id="PTHR10157">
    <property type="entry name" value="DOPAMINE BETA HYDROXYLASE RELATED"/>
    <property type="match status" value="1"/>
</dbReference>
<dbReference type="InterPro" id="IPR045266">
    <property type="entry name" value="DOH_DOMON"/>
</dbReference>
<keyword evidence="3" id="KW-1185">Reference proteome</keyword>
<evidence type="ECO:0000259" key="1">
    <source>
        <dbReference type="PROSITE" id="PS50836"/>
    </source>
</evidence>
<gene>
    <name evidence="2" type="ORF">PEVE_00009973</name>
</gene>
<dbReference type="CDD" id="cd09631">
    <property type="entry name" value="DOMON_DOH"/>
    <property type="match status" value="1"/>
</dbReference>